<keyword evidence="2 5" id="KW-0812">Transmembrane</keyword>
<evidence type="ECO:0000256" key="2">
    <source>
        <dbReference type="ARBA" id="ARBA00022692"/>
    </source>
</evidence>
<reference evidence="6" key="1">
    <citation type="journal article" date="2021" name="PeerJ">
        <title>Extensive microbial diversity within the chicken gut microbiome revealed by metagenomics and culture.</title>
        <authorList>
            <person name="Gilroy R."/>
            <person name="Ravi A."/>
            <person name="Getino M."/>
            <person name="Pursley I."/>
            <person name="Horton D.L."/>
            <person name="Alikhan N.F."/>
            <person name="Baker D."/>
            <person name="Gharbi K."/>
            <person name="Hall N."/>
            <person name="Watson M."/>
            <person name="Adriaenssens E.M."/>
            <person name="Foster-Nyarko E."/>
            <person name="Jarju S."/>
            <person name="Secka A."/>
            <person name="Antonio M."/>
            <person name="Oren A."/>
            <person name="Chaudhuri R.R."/>
            <person name="La Ragione R."/>
            <person name="Hildebrand F."/>
            <person name="Pallen M.J."/>
        </authorList>
    </citation>
    <scope>NUCLEOTIDE SEQUENCE</scope>
    <source>
        <strain evidence="6">ChiSxjej3B15-24422</strain>
    </source>
</reference>
<evidence type="ECO:0000313" key="6">
    <source>
        <dbReference type="EMBL" id="HIY59549.1"/>
    </source>
</evidence>
<keyword evidence="4 5" id="KW-0472">Membrane</keyword>
<dbReference type="Pfam" id="PF02659">
    <property type="entry name" value="Mntp"/>
    <property type="match status" value="1"/>
</dbReference>
<dbReference type="PANTHER" id="PTHR35529">
    <property type="entry name" value="MANGANESE EFFLUX PUMP MNTP-RELATED"/>
    <property type="match status" value="1"/>
</dbReference>
<keyword evidence="3 5" id="KW-1133">Transmembrane helix</keyword>
<accession>A0A9D1YMN3</accession>
<feature type="transmembrane region" description="Helical" evidence="5">
    <location>
        <begin position="190"/>
        <end position="207"/>
    </location>
</feature>
<sequence length="208" mass="22303">MLQAILFCLALCTDTFVAGMAYGADGVDIDGRKMALMSAVSTACLGAALGFGTLLRTLVPEALVRLVAFVSLFLIGCIRLSDSLIKNYINRRCGVRKDIHFSFSRLRFILSIYGNPTEADADRNRILSMKEAVFFGLAMSIDSLAAGTFAAFLHIPVGFTLAVCFLSGLAAQAGGQGLGRMLASRSRRDFSWAGGLIFLALAFGRLLK</sequence>
<evidence type="ECO:0000313" key="7">
    <source>
        <dbReference type="Proteomes" id="UP000824007"/>
    </source>
</evidence>
<reference evidence="6" key="2">
    <citation type="submission" date="2021-04" db="EMBL/GenBank/DDBJ databases">
        <authorList>
            <person name="Gilroy R."/>
        </authorList>
    </citation>
    <scope>NUCLEOTIDE SEQUENCE</scope>
    <source>
        <strain evidence="6">ChiSxjej3B15-24422</strain>
    </source>
</reference>
<protein>
    <submittedName>
        <fullName evidence="6">Manganese efflux pump</fullName>
    </submittedName>
</protein>
<dbReference type="PANTHER" id="PTHR35529:SF2">
    <property type="entry name" value="SPORULATION PROTEIN YTAF-RELATED"/>
    <property type="match status" value="1"/>
</dbReference>
<proteinExistence type="predicted"/>
<evidence type="ECO:0000256" key="3">
    <source>
        <dbReference type="ARBA" id="ARBA00022989"/>
    </source>
</evidence>
<dbReference type="InterPro" id="IPR003810">
    <property type="entry name" value="Mntp/YtaF"/>
</dbReference>
<dbReference type="EMBL" id="DXDD01000035">
    <property type="protein sequence ID" value="HIY59549.1"/>
    <property type="molecule type" value="Genomic_DNA"/>
</dbReference>
<dbReference type="AlphaFoldDB" id="A0A9D1YMN3"/>
<evidence type="ECO:0000256" key="1">
    <source>
        <dbReference type="ARBA" id="ARBA00022475"/>
    </source>
</evidence>
<comment type="caution">
    <text evidence="6">The sequence shown here is derived from an EMBL/GenBank/DDBJ whole genome shotgun (WGS) entry which is preliminary data.</text>
</comment>
<gene>
    <name evidence="6" type="ORF">H9831_02540</name>
</gene>
<dbReference type="Proteomes" id="UP000824007">
    <property type="component" value="Unassembled WGS sequence"/>
</dbReference>
<evidence type="ECO:0000256" key="4">
    <source>
        <dbReference type="ARBA" id="ARBA00023136"/>
    </source>
</evidence>
<name>A0A9D1YMN3_9FIRM</name>
<feature type="transmembrane region" description="Helical" evidence="5">
    <location>
        <begin position="62"/>
        <end position="81"/>
    </location>
</feature>
<keyword evidence="1" id="KW-1003">Cell membrane</keyword>
<evidence type="ECO:0000256" key="5">
    <source>
        <dbReference type="SAM" id="Phobius"/>
    </source>
</evidence>
<organism evidence="6 7">
    <name type="scientific">Candidatus Eisenbergiella pullistercoris</name>
    <dbReference type="NCBI Taxonomy" id="2838555"/>
    <lineage>
        <taxon>Bacteria</taxon>
        <taxon>Bacillati</taxon>
        <taxon>Bacillota</taxon>
        <taxon>Clostridia</taxon>
        <taxon>Lachnospirales</taxon>
        <taxon>Lachnospiraceae</taxon>
        <taxon>Eisenbergiella</taxon>
    </lineage>
</organism>